<dbReference type="InterPro" id="IPR036736">
    <property type="entry name" value="ACP-like_sf"/>
</dbReference>
<dbReference type="SMART" id="SM00823">
    <property type="entry name" value="PKS_PP"/>
    <property type="match status" value="1"/>
</dbReference>
<dbReference type="PANTHER" id="PTHR43775:SF51">
    <property type="entry name" value="INACTIVE PHENOLPHTHIOCEROL SYNTHESIS POLYKETIDE SYNTHASE TYPE I PKS1-RELATED"/>
    <property type="match status" value="1"/>
</dbReference>
<dbReference type="GO" id="GO:0031177">
    <property type="term" value="F:phosphopantetheine binding"/>
    <property type="evidence" value="ECO:0007669"/>
    <property type="project" value="InterPro"/>
</dbReference>
<dbReference type="AlphaFoldDB" id="A0A4D4L023"/>
<dbReference type="InterPro" id="IPR020806">
    <property type="entry name" value="PKS_PP-bd"/>
</dbReference>
<sequence>MAELVEELTVLGALVEVAACDVADRGALAGVLGAVSGGVSGVVHAAGVLDDVTVQALTGERLDRVMAVKVAGAWNLHELTAGHDVRLFVVFSSAAGVLGAAGQANYAAGNTFLDALAAYRRSRGLPGVSVAWGLWEQRSAMTGHLSDTDLTRITRAGVVPMSDDEGLRLLDATGESEESLVLAARLDTRTLDADAPVQPMLRGLTKKSAPPRRRTLTTPANGSESGESSALRQRLLAQRSEDRRSTALHLVRTQVSAVLGHDSPDAVAADRVFKDLGLDSLTAVDLRNRLSAATGLRLPATVAFDHPTSAALTDHILTELLGAQHTDPQPTSGTGTPAPARPSTIPSPSWAWPAATRAVSPPRGPVASRPGRRGRDRRSAHRPGLGHRGRLRPRPGRARPDVRA</sequence>
<dbReference type="GO" id="GO:0006633">
    <property type="term" value="P:fatty acid biosynthetic process"/>
    <property type="evidence" value="ECO:0007669"/>
    <property type="project" value="TreeGrafter"/>
</dbReference>
<evidence type="ECO:0000313" key="8">
    <source>
        <dbReference type="Proteomes" id="UP000301309"/>
    </source>
</evidence>
<dbReference type="EMBL" id="BJHW01000001">
    <property type="protein sequence ID" value="GDY51948.1"/>
    <property type="molecule type" value="Genomic_DNA"/>
</dbReference>
<dbReference type="GO" id="GO:0004312">
    <property type="term" value="F:fatty acid synthase activity"/>
    <property type="evidence" value="ECO:0007669"/>
    <property type="project" value="TreeGrafter"/>
</dbReference>
<keyword evidence="1" id="KW-0596">Phosphopantetheine</keyword>
<dbReference type="Gene3D" id="1.10.1200.10">
    <property type="entry name" value="ACP-like"/>
    <property type="match status" value="1"/>
</dbReference>
<dbReference type="Pfam" id="PF00550">
    <property type="entry name" value="PP-binding"/>
    <property type="match status" value="1"/>
</dbReference>
<reference evidence="7 8" key="1">
    <citation type="journal article" date="2020" name="Int. J. Syst. Evol. Microbiol.">
        <title>Reclassification of Streptomyces castelarensis and Streptomyces sporoclivatus as later heterotypic synonyms of Streptomyces antimycoticus.</title>
        <authorList>
            <person name="Komaki H."/>
            <person name="Tamura T."/>
        </authorList>
    </citation>
    <scope>NUCLEOTIDE SEQUENCE [LARGE SCALE GENOMIC DNA]</scope>
    <source>
        <strain evidence="7 8">NBRC 13459</strain>
    </source>
</reference>
<dbReference type="FunFam" id="1.10.1200.10:FF:000007">
    <property type="entry name" value="Probable polyketide synthase pks17"/>
    <property type="match status" value="1"/>
</dbReference>
<keyword evidence="4" id="KW-0511">Multifunctional enzyme</keyword>
<feature type="compositionally biased region" description="Polar residues" evidence="5">
    <location>
        <begin position="326"/>
        <end position="335"/>
    </location>
</feature>
<dbReference type="InterPro" id="IPR013968">
    <property type="entry name" value="PKS_KR"/>
</dbReference>
<proteinExistence type="predicted"/>
<evidence type="ECO:0000256" key="5">
    <source>
        <dbReference type="SAM" id="MobiDB-lite"/>
    </source>
</evidence>
<feature type="region of interest" description="Disordered" evidence="5">
    <location>
        <begin position="197"/>
        <end position="244"/>
    </location>
</feature>
<evidence type="ECO:0000256" key="4">
    <source>
        <dbReference type="ARBA" id="ARBA00023268"/>
    </source>
</evidence>
<dbReference type="PROSITE" id="PS00012">
    <property type="entry name" value="PHOSPHOPANTETHEINE"/>
    <property type="match status" value="1"/>
</dbReference>
<dbReference type="SMART" id="SM00822">
    <property type="entry name" value="PKS_KR"/>
    <property type="match status" value="1"/>
</dbReference>
<gene>
    <name evidence="7" type="ORF">SVIO_025710</name>
</gene>
<evidence type="ECO:0000256" key="2">
    <source>
        <dbReference type="ARBA" id="ARBA00022553"/>
    </source>
</evidence>
<evidence type="ECO:0000256" key="1">
    <source>
        <dbReference type="ARBA" id="ARBA00022450"/>
    </source>
</evidence>
<dbReference type="PANTHER" id="PTHR43775">
    <property type="entry name" value="FATTY ACID SYNTHASE"/>
    <property type="match status" value="1"/>
</dbReference>
<evidence type="ECO:0000259" key="6">
    <source>
        <dbReference type="PROSITE" id="PS50075"/>
    </source>
</evidence>
<keyword evidence="2" id="KW-0597">Phosphoprotein</keyword>
<feature type="domain" description="Carrier" evidence="6">
    <location>
        <begin position="245"/>
        <end position="320"/>
    </location>
</feature>
<keyword evidence="8" id="KW-1185">Reference proteome</keyword>
<dbReference type="InterPro" id="IPR050091">
    <property type="entry name" value="PKS_NRPS_Biosynth_Enz"/>
</dbReference>
<dbReference type="SMART" id="SM01294">
    <property type="entry name" value="PKS_PP_betabranch"/>
    <property type="match status" value="1"/>
</dbReference>
<evidence type="ECO:0000256" key="3">
    <source>
        <dbReference type="ARBA" id="ARBA00022679"/>
    </source>
</evidence>
<name>A0A4D4L023_STRVO</name>
<feature type="compositionally biased region" description="Basic residues" evidence="5">
    <location>
        <begin position="370"/>
        <end position="397"/>
    </location>
</feature>
<protein>
    <recommendedName>
        <fullName evidence="6">Carrier domain-containing protein</fullName>
    </recommendedName>
</protein>
<dbReference type="SUPFAM" id="SSF47336">
    <property type="entry name" value="ACP-like"/>
    <property type="match status" value="1"/>
</dbReference>
<dbReference type="GO" id="GO:0017000">
    <property type="term" value="P:antibiotic biosynthetic process"/>
    <property type="evidence" value="ECO:0007669"/>
    <property type="project" value="UniProtKB-ARBA"/>
</dbReference>
<dbReference type="SUPFAM" id="SSF51735">
    <property type="entry name" value="NAD(P)-binding Rossmann-fold domains"/>
    <property type="match status" value="1"/>
</dbReference>
<dbReference type="InterPro" id="IPR009081">
    <property type="entry name" value="PP-bd_ACP"/>
</dbReference>
<dbReference type="InterPro" id="IPR006162">
    <property type="entry name" value="Ppantetheine_attach_site"/>
</dbReference>
<dbReference type="Pfam" id="PF08659">
    <property type="entry name" value="KR"/>
    <property type="match status" value="1"/>
</dbReference>
<dbReference type="Proteomes" id="UP000301309">
    <property type="component" value="Unassembled WGS sequence"/>
</dbReference>
<dbReference type="InterPro" id="IPR057326">
    <property type="entry name" value="KR_dom"/>
</dbReference>
<feature type="region of interest" description="Disordered" evidence="5">
    <location>
        <begin position="324"/>
        <end position="404"/>
    </location>
</feature>
<comment type="caution">
    <text evidence="7">The sequence shown here is derived from an EMBL/GenBank/DDBJ whole genome shotgun (WGS) entry which is preliminary data.</text>
</comment>
<dbReference type="PROSITE" id="PS50075">
    <property type="entry name" value="CARRIER"/>
    <property type="match status" value="1"/>
</dbReference>
<dbReference type="Gene3D" id="3.40.50.720">
    <property type="entry name" value="NAD(P)-binding Rossmann-like Domain"/>
    <property type="match status" value="1"/>
</dbReference>
<dbReference type="InterPro" id="IPR036291">
    <property type="entry name" value="NAD(P)-bd_dom_sf"/>
</dbReference>
<feature type="compositionally biased region" description="Polar residues" evidence="5">
    <location>
        <begin position="216"/>
        <end position="231"/>
    </location>
</feature>
<accession>A0A4D4L023</accession>
<keyword evidence="3" id="KW-0808">Transferase</keyword>
<evidence type="ECO:0000313" key="7">
    <source>
        <dbReference type="EMBL" id="GDY51948.1"/>
    </source>
</evidence>
<organism evidence="7 8">
    <name type="scientific">Streptomyces violaceusniger</name>
    <dbReference type="NCBI Taxonomy" id="68280"/>
    <lineage>
        <taxon>Bacteria</taxon>
        <taxon>Bacillati</taxon>
        <taxon>Actinomycetota</taxon>
        <taxon>Actinomycetes</taxon>
        <taxon>Kitasatosporales</taxon>
        <taxon>Streptomycetaceae</taxon>
        <taxon>Streptomyces</taxon>
        <taxon>Streptomyces violaceusniger group</taxon>
    </lineage>
</organism>